<feature type="binding site" evidence="19">
    <location>
        <position position="733"/>
    </location>
    <ligand>
        <name>Ca(2+)</name>
        <dbReference type="ChEBI" id="CHEBI:29108"/>
        <label>2</label>
    </ligand>
</feature>
<evidence type="ECO:0000256" key="21">
    <source>
        <dbReference type="PIRSR" id="PIRSR600823-5"/>
    </source>
</evidence>
<dbReference type="Gene3D" id="1.10.520.10">
    <property type="match status" value="1"/>
</dbReference>
<evidence type="ECO:0000313" key="26">
    <source>
        <dbReference type="EMBL" id="GEU41130.1"/>
    </source>
</evidence>
<dbReference type="PANTHER" id="PTHR48016:SF5">
    <property type="entry name" value="MITOGEN-ACTIVATED PROTEIN KINASE KINASE KINASE 5"/>
    <property type="match status" value="1"/>
</dbReference>
<evidence type="ECO:0000256" key="20">
    <source>
        <dbReference type="PIRSR" id="PIRSR600823-4"/>
    </source>
</evidence>
<feature type="binding site" evidence="19">
    <location>
        <position position="551"/>
    </location>
    <ligand>
        <name>Ca(2+)</name>
        <dbReference type="ChEBI" id="CHEBI:29108"/>
        <label>1</label>
    </ligand>
</feature>
<feature type="region of interest" description="Disordered" evidence="23">
    <location>
        <begin position="166"/>
        <end position="199"/>
    </location>
</feature>
<dbReference type="PRINTS" id="PR00461">
    <property type="entry name" value="PLPEROXIDASE"/>
</dbReference>
<dbReference type="PANTHER" id="PTHR48016">
    <property type="entry name" value="MAP KINASE KINASE KINASE SSK2-RELATED-RELATED"/>
    <property type="match status" value="1"/>
</dbReference>
<dbReference type="PROSITE" id="PS50873">
    <property type="entry name" value="PEROXIDASE_4"/>
    <property type="match status" value="1"/>
</dbReference>
<dbReference type="PRINTS" id="PR00458">
    <property type="entry name" value="PEROXIDASE"/>
</dbReference>
<feature type="binding site" evidence="19">
    <location>
        <position position="730"/>
    </location>
    <ligand>
        <name>Ca(2+)</name>
        <dbReference type="ChEBI" id="CHEBI:29108"/>
        <label>2</label>
    </ligand>
</feature>
<proteinExistence type="inferred from homology"/>
<feature type="binding site" evidence="18">
    <location>
        <position position="647"/>
    </location>
    <ligand>
        <name>substrate</name>
    </ligand>
</feature>
<evidence type="ECO:0000256" key="12">
    <source>
        <dbReference type="ARBA" id="ARBA00023002"/>
    </source>
</evidence>
<evidence type="ECO:0000256" key="2">
    <source>
        <dbReference type="ARBA" id="ARBA00006529"/>
    </source>
</evidence>
<evidence type="ECO:0000256" key="11">
    <source>
        <dbReference type="ARBA" id="ARBA00022840"/>
    </source>
</evidence>
<dbReference type="PROSITE" id="PS50011">
    <property type="entry name" value="PROTEIN_KINASE_DOM"/>
    <property type="match status" value="1"/>
</dbReference>
<reference evidence="26" key="1">
    <citation type="journal article" date="2019" name="Sci. Rep.">
        <title>Draft genome of Tanacetum cinerariifolium, the natural source of mosquito coil.</title>
        <authorList>
            <person name="Yamashiro T."/>
            <person name="Shiraishi A."/>
            <person name="Satake H."/>
            <person name="Nakayama K."/>
        </authorList>
    </citation>
    <scope>NUCLEOTIDE SEQUENCE</scope>
</reference>
<dbReference type="InterPro" id="IPR000719">
    <property type="entry name" value="Prot_kinase_dom"/>
</dbReference>
<dbReference type="FunFam" id="1.10.420.10:FF:000001">
    <property type="entry name" value="Peroxidase"/>
    <property type="match status" value="1"/>
</dbReference>
<keyword evidence="4" id="KW-0575">Peroxidase</keyword>
<dbReference type="FunFam" id="1.10.510.10:FF:000357">
    <property type="entry name" value="Mitogen-activated protein kinase kinase kinase 5"/>
    <property type="match status" value="1"/>
</dbReference>
<evidence type="ECO:0000256" key="18">
    <source>
        <dbReference type="PIRSR" id="PIRSR600823-2"/>
    </source>
</evidence>
<feature type="disulfide bond" evidence="21">
    <location>
        <begin position="552"/>
        <end position="557"/>
    </location>
</feature>
<evidence type="ECO:0000256" key="6">
    <source>
        <dbReference type="ARBA" id="ARBA00022679"/>
    </source>
</evidence>
<dbReference type="GO" id="GO:0004709">
    <property type="term" value="F:MAP kinase kinase kinase activity"/>
    <property type="evidence" value="ECO:0007669"/>
    <property type="project" value="UniProtKB-EC"/>
</dbReference>
<feature type="compositionally biased region" description="Low complexity" evidence="23">
    <location>
        <begin position="179"/>
        <end position="191"/>
    </location>
</feature>
<feature type="active site" description="Proton acceptor" evidence="17">
    <location>
        <position position="550"/>
    </location>
</feature>
<feature type="binding site" evidence="19">
    <location>
        <position position="678"/>
    </location>
    <ligand>
        <name>Ca(2+)</name>
        <dbReference type="ChEBI" id="CHEBI:29108"/>
        <label>2</label>
    </ligand>
</feature>
<feature type="binding site" description="axial binding residue" evidence="19">
    <location>
        <position position="677"/>
    </location>
    <ligand>
        <name>heme b</name>
        <dbReference type="ChEBI" id="CHEBI:60344"/>
    </ligand>
    <ligandPart>
        <name>Fe</name>
        <dbReference type="ChEBI" id="CHEBI:18248"/>
    </ligandPart>
</feature>
<dbReference type="GO" id="GO:0005524">
    <property type="term" value="F:ATP binding"/>
    <property type="evidence" value="ECO:0007669"/>
    <property type="project" value="UniProtKB-UniRule"/>
</dbReference>
<dbReference type="PROSITE" id="PS00435">
    <property type="entry name" value="PEROXIDASE_1"/>
    <property type="match status" value="1"/>
</dbReference>
<keyword evidence="5" id="KW-0349">Heme</keyword>
<evidence type="ECO:0000256" key="15">
    <source>
        <dbReference type="ARBA" id="ARBA00047559"/>
    </source>
</evidence>
<keyword evidence="7 19" id="KW-0479">Metal-binding</keyword>
<dbReference type="GO" id="GO:0020037">
    <property type="term" value="F:heme binding"/>
    <property type="evidence" value="ECO:0007669"/>
    <property type="project" value="InterPro"/>
</dbReference>
<dbReference type="GO" id="GO:0042744">
    <property type="term" value="P:hydrogen peroxide catabolic process"/>
    <property type="evidence" value="ECO:0007669"/>
    <property type="project" value="InterPro"/>
</dbReference>
<evidence type="ECO:0000256" key="19">
    <source>
        <dbReference type="PIRSR" id="PIRSR600823-3"/>
    </source>
</evidence>
<dbReference type="Gene3D" id="1.10.510.10">
    <property type="entry name" value="Transferase(Phosphotransferase) domain 1"/>
    <property type="match status" value="1"/>
</dbReference>
<dbReference type="InterPro" id="IPR002016">
    <property type="entry name" value="Haem_peroxidase"/>
</dbReference>
<keyword evidence="11 22" id="KW-0067">ATP-binding</keyword>
<feature type="region of interest" description="Disordered" evidence="23">
    <location>
        <begin position="213"/>
        <end position="236"/>
    </location>
</feature>
<dbReference type="Gene3D" id="1.10.420.10">
    <property type="entry name" value="Peroxidase, domain 2"/>
    <property type="match status" value="1"/>
</dbReference>
<comment type="cofactor">
    <cofactor evidence="19">
        <name>heme b</name>
        <dbReference type="ChEBI" id="CHEBI:60344"/>
    </cofactor>
    <text evidence="19">Binds 1 heme b (iron(II)-protoporphyrin IX) group per subunit.</text>
</comment>
<feature type="domain" description="Plant heme peroxidase family profile" evidence="25">
    <location>
        <begin position="526"/>
        <end position="810"/>
    </location>
</feature>
<dbReference type="CDD" id="cd00693">
    <property type="entry name" value="secretory_peroxidase"/>
    <property type="match status" value="1"/>
</dbReference>
<accession>A0A6L2JWQ9</accession>
<evidence type="ECO:0000256" key="9">
    <source>
        <dbReference type="ARBA" id="ARBA00022777"/>
    </source>
</evidence>
<keyword evidence="12" id="KW-0560">Oxidoreductase</keyword>
<dbReference type="InterPro" id="IPR033905">
    <property type="entry name" value="Secretory_peroxidase"/>
</dbReference>
<evidence type="ECO:0000256" key="22">
    <source>
        <dbReference type="PROSITE-ProRule" id="PRU10141"/>
    </source>
</evidence>
<keyword evidence="9 26" id="KW-0418">Kinase</keyword>
<feature type="compositionally biased region" description="Basic and acidic residues" evidence="23">
    <location>
        <begin position="101"/>
        <end position="112"/>
    </location>
</feature>
<organism evidence="26">
    <name type="scientific">Tanacetum cinerariifolium</name>
    <name type="common">Dalmatian daisy</name>
    <name type="synonym">Chrysanthemum cinerariifolium</name>
    <dbReference type="NCBI Taxonomy" id="118510"/>
    <lineage>
        <taxon>Eukaryota</taxon>
        <taxon>Viridiplantae</taxon>
        <taxon>Streptophyta</taxon>
        <taxon>Embryophyta</taxon>
        <taxon>Tracheophyta</taxon>
        <taxon>Spermatophyta</taxon>
        <taxon>Magnoliopsida</taxon>
        <taxon>eudicotyledons</taxon>
        <taxon>Gunneridae</taxon>
        <taxon>Pentapetalae</taxon>
        <taxon>asterids</taxon>
        <taxon>campanulids</taxon>
        <taxon>Asterales</taxon>
        <taxon>Asteraceae</taxon>
        <taxon>Asteroideae</taxon>
        <taxon>Anthemideae</taxon>
        <taxon>Anthemidinae</taxon>
        <taxon>Tanacetum</taxon>
    </lineage>
</organism>
<evidence type="ECO:0000256" key="4">
    <source>
        <dbReference type="ARBA" id="ARBA00022559"/>
    </source>
</evidence>
<dbReference type="PROSITE" id="PS00107">
    <property type="entry name" value="PROTEIN_KINASE_ATP"/>
    <property type="match status" value="1"/>
</dbReference>
<evidence type="ECO:0000256" key="5">
    <source>
        <dbReference type="ARBA" id="ARBA00022617"/>
    </source>
</evidence>
<evidence type="ECO:0000256" key="7">
    <source>
        <dbReference type="ARBA" id="ARBA00022723"/>
    </source>
</evidence>
<comment type="catalytic activity">
    <reaction evidence="16">
        <text>L-seryl-[protein] + ATP = O-phospho-L-seryl-[protein] + ADP + H(+)</text>
        <dbReference type="Rhea" id="RHEA:17989"/>
        <dbReference type="Rhea" id="RHEA-COMP:9863"/>
        <dbReference type="Rhea" id="RHEA-COMP:11604"/>
        <dbReference type="ChEBI" id="CHEBI:15378"/>
        <dbReference type="ChEBI" id="CHEBI:29999"/>
        <dbReference type="ChEBI" id="CHEBI:30616"/>
        <dbReference type="ChEBI" id="CHEBI:83421"/>
        <dbReference type="ChEBI" id="CHEBI:456216"/>
        <dbReference type="EC" id="2.7.11.25"/>
    </reaction>
</comment>
<feature type="compositionally biased region" description="Polar residues" evidence="23">
    <location>
        <begin position="219"/>
        <end position="236"/>
    </location>
</feature>
<evidence type="ECO:0000256" key="1">
    <source>
        <dbReference type="ARBA" id="ARBA00000189"/>
    </source>
</evidence>
<feature type="binding site" evidence="19">
    <location>
        <position position="560"/>
    </location>
    <ligand>
        <name>Ca(2+)</name>
        <dbReference type="ChEBI" id="CHEBI:29108"/>
        <label>1</label>
    </ligand>
</feature>
<evidence type="ECO:0000256" key="23">
    <source>
        <dbReference type="SAM" id="MobiDB-lite"/>
    </source>
</evidence>
<dbReference type="Pfam" id="PF00069">
    <property type="entry name" value="Pkinase"/>
    <property type="match status" value="1"/>
</dbReference>
<feature type="site" description="Transition state stabilizer" evidence="20">
    <location>
        <position position="546"/>
    </location>
</feature>
<dbReference type="AlphaFoldDB" id="A0A6L2JWQ9"/>
<comment type="similarity">
    <text evidence="3">Belongs to the peroxidase family. Ascorbate peroxidase subfamily.</text>
</comment>
<dbReference type="InterPro" id="IPR000823">
    <property type="entry name" value="Peroxidase_pln"/>
</dbReference>
<evidence type="ECO:0000256" key="10">
    <source>
        <dbReference type="ARBA" id="ARBA00022837"/>
    </source>
</evidence>
<evidence type="ECO:0000259" key="25">
    <source>
        <dbReference type="PROSITE" id="PS50873"/>
    </source>
</evidence>
<comment type="similarity">
    <text evidence="2">Belongs to the protein kinase superfamily. STE Ser/Thr protein kinase family. MAP kinase kinase kinase subfamily.</text>
</comment>
<dbReference type="PROSITE" id="PS00436">
    <property type="entry name" value="PEROXIDASE_2"/>
    <property type="match status" value="1"/>
</dbReference>
<feature type="binding site" evidence="19">
    <location>
        <position position="572"/>
    </location>
    <ligand>
        <name>Ca(2+)</name>
        <dbReference type="ChEBI" id="CHEBI:29108"/>
        <label>1</label>
    </ligand>
</feature>
<dbReference type="InterPro" id="IPR050538">
    <property type="entry name" value="MAP_kinase_kinase_kinase"/>
</dbReference>
<comment type="cofactor">
    <cofactor evidence="19">
        <name>Ca(2+)</name>
        <dbReference type="ChEBI" id="CHEBI:29108"/>
    </cofactor>
    <text evidence="19">Binds 2 calcium ions per subunit.</text>
</comment>
<sequence>MHWLYNASSSSSSTTDDNYINTRSKHDQRRRVHATYRSTSTPHTLPLPELSALFKRDSRRESATSMYILPSPPEDANKNKKSHRVSEDDSKQPQSIASIFRLRDIEDNESRPKGFTLTASSRDVPKHGETVSAPATPISSLAESPTTSKIDHYQAMLARCIHGCDGSSLHSPQKRVKSPRSSSSPLHKNSPIGSPMSLRDNNAHATMAKVHPLPLPPQAQISNKPDSVPKTPTQSRWQKGKVIGRGTFGSVYVGSNRETGALCAMKEVEILPDDLKSAECIKQLEQEIVVLSQLKHPNIVQYYGSEIVEDRFYIYLEYVHPGSINKYVREHCGGMTESIVRNFTRHIVSGLAYLHSTKTIHRDIKGANLLVDANGVVKLADFGMAKHLDGQVNLSLKGSPYWMAPELLQSESQKDSNPDLALAVDIWSLGCTIIEMMNGKPPWSEFEAPAAMFKVMKETPPIPETMSPDGKDFLRCCFVRNPAERPTASMLLTHRFLNNLTHQDVSASTNLINRMTLLVQKRREHLRFGIWSAMANDTRIAASLLRLHFHDCISNGCEGSVLLDETSSFSSEKDANPNRNSARGFGLIDTIKANVEKACPKTVSCTDILTLAAREAVFLTGGPYWSLALGRRDGLTANITAANTDIPSPFEPLENITAKFTSKGLDLKDVVTLSGAHTIGFAQCFTFKPRLFNFDGSGAPDPQLDSSLASSLQTVCPNQDNSDTNLVPLDSVTTAKFDNIYYKNILNNSGILGSDQALMSDNRTATMVINYSKYPYLFAKDFGASMVKLSTVGIITGQNGQVRNRCNIVN</sequence>
<comment type="catalytic activity">
    <reaction evidence="15">
        <text>L-threonyl-[protein] + ATP = O-phospho-L-threonyl-[protein] + ADP + H(+)</text>
        <dbReference type="Rhea" id="RHEA:46608"/>
        <dbReference type="Rhea" id="RHEA-COMP:11060"/>
        <dbReference type="Rhea" id="RHEA-COMP:11605"/>
        <dbReference type="ChEBI" id="CHEBI:15378"/>
        <dbReference type="ChEBI" id="CHEBI:30013"/>
        <dbReference type="ChEBI" id="CHEBI:30616"/>
        <dbReference type="ChEBI" id="CHEBI:61977"/>
        <dbReference type="ChEBI" id="CHEBI:456216"/>
        <dbReference type="EC" id="2.7.11.25"/>
    </reaction>
</comment>
<evidence type="ECO:0000256" key="17">
    <source>
        <dbReference type="PIRSR" id="PIRSR600823-1"/>
    </source>
</evidence>
<feature type="compositionally biased region" description="Polar residues" evidence="23">
    <location>
        <begin position="137"/>
        <end position="146"/>
    </location>
</feature>
<feature type="disulfide bond" evidence="21">
    <location>
        <begin position="684"/>
        <end position="716"/>
    </location>
</feature>
<name>A0A6L2JWQ9_TANCI</name>
<feature type="region of interest" description="Disordered" evidence="23">
    <location>
        <begin position="1"/>
        <end position="146"/>
    </location>
</feature>
<dbReference type="GO" id="GO:0006979">
    <property type="term" value="P:response to oxidative stress"/>
    <property type="evidence" value="ECO:0007669"/>
    <property type="project" value="InterPro"/>
</dbReference>
<keyword evidence="8 22" id="KW-0547">Nucleotide-binding</keyword>
<evidence type="ECO:0000256" key="13">
    <source>
        <dbReference type="ARBA" id="ARBA00023004"/>
    </source>
</evidence>
<dbReference type="SUPFAM" id="SSF48113">
    <property type="entry name" value="Heme-dependent peroxidases"/>
    <property type="match status" value="1"/>
</dbReference>
<dbReference type="InterPro" id="IPR019794">
    <property type="entry name" value="Peroxidases_AS"/>
</dbReference>
<keyword evidence="6" id="KW-0808">Transferase</keyword>
<comment type="catalytic activity">
    <reaction evidence="1">
        <text>2 a phenolic donor + H2O2 = 2 a phenolic radical donor + 2 H2O</text>
        <dbReference type="Rhea" id="RHEA:56136"/>
        <dbReference type="ChEBI" id="CHEBI:15377"/>
        <dbReference type="ChEBI" id="CHEBI:16240"/>
        <dbReference type="ChEBI" id="CHEBI:139520"/>
        <dbReference type="ChEBI" id="CHEBI:139521"/>
        <dbReference type="EC" id="1.11.1.7"/>
    </reaction>
</comment>
<dbReference type="Pfam" id="PF00141">
    <property type="entry name" value="peroxidase"/>
    <property type="match status" value="1"/>
</dbReference>
<comment type="caution">
    <text evidence="26">The sequence shown here is derived from an EMBL/GenBank/DDBJ whole genome shotgun (WGS) entry which is preliminary data.</text>
</comment>
<evidence type="ECO:0000256" key="3">
    <source>
        <dbReference type="ARBA" id="ARBA00006873"/>
    </source>
</evidence>
<dbReference type="InterPro" id="IPR019793">
    <property type="entry name" value="Peroxidases_heam-ligand_BS"/>
</dbReference>
<dbReference type="SUPFAM" id="SSF56112">
    <property type="entry name" value="Protein kinase-like (PK-like)"/>
    <property type="match status" value="1"/>
</dbReference>
<dbReference type="EMBL" id="BKCJ010001396">
    <property type="protein sequence ID" value="GEU41130.1"/>
    <property type="molecule type" value="Genomic_DNA"/>
</dbReference>
<dbReference type="GO" id="GO:0005737">
    <property type="term" value="C:cytoplasm"/>
    <property type="evidence" value="ECO:0007669"/>
    <property type="project" value="TreeGrafter"/>
</dbReference>
<gene>
    <name evidence="26" type="ORF">Tci_013108</name>
</gene>
<feature type="binding site" evidence="19">
    <location>
        <position position="738"/>
    </location>
    <ligand>
        <name>Ca(2+)</name>
        <dbReference type="ChEBI" id="CHEBI:29108"/>
        <label>2</label>
    </ligand>
</feature>
<dbReference type="InterPro" id="IPR017441">
    <property type="entry name" value="Protein_kinase_ATP_BS"/>
</dbReference>
<keyword evidence="14 21" id="KW-1015">Disulfide bond</keyword>
<dbReference type="InterPro" id="IPR011009">
    <property type="entry name" value="Kinase-like_dom_sf"/>
</dbReference>
<evidence type="ECO:0000256" key="16">
    <source>
        <dbReference type="ARBA" id="ARBA00048329"/>
    </source>
</evidence>
<evidence type="ECO:0000256" key="14">
    <source>
        <dbReference type="ARBA" id="ARBA00023157"/>
    </source>
</evidence>
<evidence type="ECO:0000256" key="8">
    <source>
        <dbReference type="ARBA" id="ARBA00022741"/>
    </source>
</evidence>
<feature type="binding site" evidence="22">
    <location>
        <position position="266"/>
    </location>
    <ligand>
        <name>ATP</name>
        <dbReference type="ChEBI" id="CHEBI:30616"/>
    </ligand>
</feature>
<dbReference type="SMART" id="SM00220">
    <property type="entry name" value="S_TKc"/>
    <property type="match status" value="1"/>
</dbReference>
<dbReference type="GO" id="GO:0046872">
    <property type="term" value="F:metal ion binding"/>
    <property type="evidence" value="ECO:0007669"/>
    <property type="project" value="UniProtKB-KW"/>
</dbReference>
<keyword evidence="13 19" id="KW-0408">Iron</keyword>
<feature type="disulfide bond" evidence="21">
    <location>
        <begin position="605"/>
        <end position="806"/>
    </location>
</feature>
<evidence type="ECO:0000259" key="24">
    <source>
        <dbReference type="PROSITE" id="PS50011"/>
    </source>
</evidence>
<dbReference type="GO" id="GO:0140825">
    <property type="term" value="F:lactoperoxidase activity"/>
    <property type="evidence" value="ECO:0007669"/>
    <property type="project" value="UniProtKB-EC"/>
</dbReference>
<dbReference type="InterPro" id="IPR010255">
    <property type="entry name" value="Haem_peroxidase_sf"/>
</dbReference>
<feature type="binding site" evidence="19">
    <location>
        <position position="556"/>
    </location>
    <ligand>
        <name>Ca(2+)</name>
        <dbReference type="ChEBI" id="CHEBI:29108"/>
        <label>1</label>
    </ligand>
</feature>
<keyword evidence="10 19" id="KW-0106">Calcium</keyword>
<protein>
    <submittedName>
        <fullName evidence="26">Mitogen-activated protein kinase kinase kinase 5-like</fullName>
    </submittedName>
</protein>
<feature type="domain" description="Protein kinase" evidence="24">
    <location>
        <begin position="237"/>
        <end position="497"/>
    </location>
</feature>